<proteinExistence type="predicted"/>
<accession>A0A2H6MU94</accession>
<organism evidence="1">
    <name type="scientific">Micrurus carvalhoi</name>
    <dbReference type="NCBI Taxonomy" id="3147026"/>
    <lineage>
        <taxon>Eukaryota</taxon>
        <taxon>Metazoa</taxon>
        <taxon>Chordata</taxon>
        <taxon>Craniata</taxon>
        <taxon>Vertebrata</taxon>
        <taxon>Euteleostomi</taxon>
        <taxon>Lepidosauria</taxon>
        <taxon>Squamata</taxon>
        <taxon>Bifurcata</taxon>
        <taxon>Unidentata</taxon>
        <taxon>Episquamata</taxon>
        <taxon>Toxicofera</taxon>
        <taxon>Serpentes</taxon>
        <taxon>Colubroidea</taxon>
        <taxon>Elapidae</taxon>
        <taxon>Elapinae</taxon>
        <taxon>Micrurus</taxon>
    </lineage>
</organism>
<dbReference type="AlphaFoldDB" id="A0A2H6MU94"/>
<evidence type="ECO:0000313" key="1">
    <source>
        <dbReference type="EMBL" id="LAA17638.1"/>
    </source>
</evidence>
<dbReference type="EMBL" id="IACI01006574">
    <property type="protein sequence ID" value="LAA17634.1"/>
    <property type="molecule type" value="Transcribed_RNA"/>
</dbReference>
<sequence length="110" mass="12404">MHDWEKREATERAYGQGWILEHWPKRPVSQKLHFARLLTRHADGRGRGKKSRSIFALTGAKGTELNLLPPFPPVLQEATEASSGITSRTPNEAARNLNFCRLLLAFQVGI</sequence>
<dbReference type="EMBL" id="IACI01006576">
    <property type="protein sequence ID" value="LAA17638.1"/>
    <property type="molecule type" value="Transcribed_RNA"/>
</dbReference>
<name>A0A2H6MU94_9SAUR</name>
<reference evidence="1" key="2">
    <citation type="submission" date="2017-12" db="EMBL/GenBank/DDBJ databases">
        <title>Coralsnake Venomics: Analyses of Venom Gland Transcriptomes and Proteomes of Six Brazilian Taxa.</title>
        <authorList>
            <person name="Aird S.D."/>
            <person name="Jorge da Silva N."/>
            <person name="Qiu L."/>
            <person name="Villar-Briones A."/>
            <person name="Aparecida-Saddi V."/>
            <person name="Campos-Telles M.P."/>
            <person name="Grau M."/>
            <person name="Mikheyev A.S."/>
        </authorList>
    </citation>
    <scope>NUCLEOTIDE SEQUENCE</scope>
    <source>
        <tissue evidence="1">Venom_gland</tissue>
    </source>
</reference>
<reference evidence="1" key="1">
    <citation type="submission" date="2017-07" db="EMBL/GenBank/DDBJ databases">
        <authorList>
            <person name="Mikheyev A."/>
            <person name="Grau M."/>
        </authorList>
    </citation>
    <scope>NUCLEOTIDE SEQUENCE</scope>
    <source>
        <tissue evidence="1">Venom_gland</tissue>
    </source>
</reference>
<protein>
    <submittedName>
        <fullName evidence="1">Uncharacterized protein</fullName>
    </submittedName>
</protein>